<keyword evidence="1" id="KW-0812">Transmembrane</keyword>
<reference evidence="2 3" key="1">
    <citation type="journal article" date="2003" name="PLoS Biol.">
        <title>The genome sequence of Caenorhabditis briggsae: a platform for comparative genomics.</title>
        <authorList>
            <person name="Stein L.D."/>
            <person name="Bao Z."/>
            <person name="Blasiar D."/>
            <person name="Blumenthal T."/>
            <person name="Brent M.R."/>
            <person name="Chen N."/>
            <person name="Chinwalla A."/>
            <person name="Clarke L."/>
            <person name="Clee C."/>
            <person name="Coghlan A."/>
            <person name="Coulson A."/>
            <person name="D'Eustachio P."/>
            <person name="Fitch D.H."/>
            <person name="Fulton L.A."/>
            <person name="Fulton R.E."/>
            <person name="Griffiths-Jones S."/>
            <person name="Harris T.W."/>
            <person name="Hillier L.W."/>
            <person name="Kamath R."/>
            <person name="Kuwabara P.E."/>
            <person name="Mardis E.R."/>
            <person name="Marra M.A."/>
            <person name="Miner T.L."/>
            <person name="Minx P."/>
            <person name="Mullikin J.C."/>
            <person name="Plumb R.W."/>
            <person name="Rogers J."/>
            <person name="Schein J.E."/>
            <person name="Sohrmann M."/>
            <person name="Spieth J."/>
            <person name="Stajich J.E."/>
            <person name="Wei C."/>
            <person name="Willey D."/>
            <person name="Wilson R.K."/>
            <person name="Durbin R."/>
            <person name="Waterston R.H."/>
        </authorList>
    </citation>
    <scope>NUCLEOTIDE SEQUENCE [LARGE SCALE GENOMIC DNA]</scope>
    <source>
        <strain evidence="2 3">AF16</strain>
    </source>
</reference>
<dbReference type="AlphaFoldDB" id="B6IIU0"/>
<keyword evidence="1" id="KW-1133">Transmembrane helix</keyword>
<keyword evidence="1" id="KW-0472">Membrane</keyword>
<keyword evidence="3" id="KW-1185">Reference proteome</keyword>
<dbReference type="GeneID" id="68917345"/>
<dbReference type="HOGENOM" id="CLU_2123258_0_0_1"/>
<dbReference type="Proteomes" id="UP000008549">
    <property type="component" value="Unassembled WGS sequence"/>
</dbReference>
<name>B6IIU0_CAEBR</name>
<evidence type="ECO:0000313" key="2">
    <source>
        <dbReference type="EMBL" id="CAR99820.1"/>
    </source>
</evidence>
<sequence>MYGLNNVEMSRKFSMYQMSGIVECIERALISRSLSENLYWNRKCPILKTIGNMEIMYDAEMSTSPSSVNFVNFLIFSFSTVFCVDFFLCPRRRSNYLAFQDGSVVFNVMNSGMD</sequence>
<dbReference type="InParanoid" id="B6IIU0"/>
<organism evidence="2 3">
    <name type="scientific">Caenorhabditis briggsae</name>
    <dbReference type="NCBI Taxonomy" id="6238"/>
    <lineage>
        <taxon>Eukaryota</taxon>
        <taxon>Metazoa</taxon>
        <taxon>Ecdysozoa</taxon>
        <taxon>Nematoda</taxon>
        <taxon>Chromadorea</taxon>
        <taxon>Rhabditida</taxon>
        <taxon>Rhabditina</taxon>
        <taxon>Rhabditomorpha</taxon>
        <taxon>Rhabditoidea</taxon>
        <taxon>Rhabditidae</taxon>
        <taxon>Peloderinae</taxon>
        <taxon>Caenorhabditis</taxon>
    </lineage>
</organism>
<feature type="transmembrane region" description="Helical" evidence="1">
    <location>
        <begin position="70"/>
        <end position="88"/>
    </location>
</feature>
<dbReference type="EMBL" id="HE601226">
    <property type="protein sequence ID" value="CAR99820.1"/>
    <property type="molecule type" value="Genomic_DNA"/>
</dbReference>
<protein>
    <submittedName>
        <fullName evidence="2">Protein CBG25863</fullName>
    </submittedName>
</protein>
<gene>
    <name evidence="2" type="ORF">CBG25863</name>
    <name evidence="2" type="ORF">CBG_25863</name>
</gene>
<reference evidence="2 3" key="2">
    <citation type="journal article" date="2011" name="PLoS Genet.">
        <title>Caenorhabditis briggsae recombinant inbred line genotypes reveal inter-strain incompatibility and the evolution of recombination.</title>
        <authorList>
            <person name="Ross J.A."/>
            <person name="Koboldt D.C."/>
            <person name="Staisch J.E."/>
            <person name="Chamberlin H.M."/>
            <person name="Gupta B.P."/>
            <person name="Miller R.D."/>
            <person name="Baird S.E."/>
            <person name="Haag E.S."/>
        </authorList>
    </citation>
    <scope>NUCLEOTIDE SEQUENCE [LARGE SCALE GENOMIC DNA]</scope>
    <source>
        <strain evidence="2 3">AF16</strain>
    </source>
</reference>
<dbReference type="CTD" id="68917345"/>
<evidence type="ECO:0000313" key="3">
    <source>
        <dbReference type="Proteomes" id="UP000008549"/>
    </source>
</evidence>
<accession>B6IIU0</accession>
<dbReference type="RefSeq" id="XP_045099381.1">
    <property type="nucleotide sequence ID" value="XM_045243838.1"/>
</dbReference>
<proteinExistence type="predicted"/>
<dbReference type="KEGG" id="cbr:CBG_25863"/>
<evidence type="ECO:0000256" key="1">
    <source>
        <dbReference type="SAM" id="Phobius"/>
    </source>
</evidence>